<dbReference type="PANTHER" id="PTHR44591">
    <property type="entry name" value="STRESS RESPONSE REGULATOR PROTEIN 1"/>
    <property type="match status" value="1"/>
</dbReference>
<dbReference type="FunFam" id="3.40.50.2300:FF:000001">
    <property type="entry name" value="DNA-binding response regulator PhoB"/>
    <property type="match status" value="1"/>
</dbReference>
<evidence type="ECO:0000256" key="3">
    <source>
        <dbReference type="ARBA" id="ARBA00023015"/>
    </source>
</evidence>
<evidence type="ECO:0000259" key="7">
    <source>
        <dbReference type="PROSITE" id="PS50110"/>
    </source>
</evidence>
<reference evidence="8" key="1">
    <citation type="journal article" date="2015" name="ISME J.">
        <title>Draft Genome Sequence of Streptomyces incarnatus NRRL8089, which Produces the Nucleoside Antibiotic Sinefungin.</title>
        <authorList>
            <person name="Oshima K."/>
            <person name="Hattori M."/>
            <person name="Shimizu H."/>
            <person name="Fukuda K."/>
            <person name="Nemoto M."/>
            <person name="Inagaki K."/>
            <person name="Tamura T."/>
        </authorList>
    </citation>
    <scope>NUCLEOTIDE SEQUENCE</scope>
    <source>
        <strain evidence="8">FACHB-1375</strain>
    </source>
</reference>
<reference evidence="8" key="2">
    <citation type="submission" date="2020-08" db="EMBL/GenBank/DDBJ databases">
        <authorList>
            <person name="Chen M."/>
            <person name="Teng W."/>
            <person name="Zhao L."/>
            <person name="Hu C."/>
            <person name="Zhou Y."/>
            <person name="Han B."/>
            <person name="Song L."/>
            <person name="Shu W."/>
        </authorList>
    </citation>
    <scope>NUCLEOTIDE SEQUENCE</scope>
    <source>
        <strain evidence="8">FACHB-1375</strain>
    </source>
</reference>
<evidence type="ECO:0000256" key="6">
    <source>
        <dbReference type="PROSITE-ProRule" id="PRU00169"/>
    </source>
</evidence>
<dbReference type="GO" id="GO:0003677">
    <property type="term" value="F:DNA binding"/>
    <property type="evidence" value="ECO:0007669"/>
    <property type="project" value="UniProtKB-KW"/>
</dbReference>
<name>A0A926VK49_9CYAN</name>
<comment type="caution">
    <text evidence="8">The sequence shown here is derived from an EMBL/GenBank/DDBJ whole genome shotgun (WGS) entry which is preliminary data.</text>
</comment>
<protein>
    <submittedName>
        <fullName evidence="8">Response regulator</fullName>
    </submittedName>
</protein>
<evidence type="ECO:0000313" key="8">
    <source>
        <dbReference type="EMBL" id="MBD2185295.1"/>
    </source>
</evidence>
<keyword evidence="5" id="KW-0804">Transcription</keyword>
<dbReference type="PROSITE" id="PS50110">
    <property type="entry name" value="RESPONSE_REGULATORY"/>
    <property type="match status" value="1"/>
</dbReference>
<dbReference type="SMART" id="SM00448">
    <property type="entry name" value="REC"/>
    <property type="match status" value="1"/>
</dbReference>
<evidence type="ECO:0000256" key="1">
    <source>
        <dbReference type="ARBA" id="ARBA00022553"/>
    </source>
</evidence>
<keyword evidence="1 6" id="KW-0597">Phosphoprotein</keyword>
<dbReference type="SUPFAM" id="SSF52172">
    <property type="entry name" value="CheY-like"/>
    <property type="match status" value="1"/>
</dbReference>
<evidence type="ECO:0000256" key="5">
    <source>
        <dbReference type="ARBA" id="ARBA00023163"/>
    </source>
</evidence>
<dbReference type="PANTHER" id="PTHR44591:SF14">
    <property type="entry name" value="PROTEIN PILG"/>
    <property type="match status" value="1"/>
</dbReference>
<sequence>MSSVLVVEDSATQRQMIADFLEGNDFQVTVASNGKEALERVQNTCPDVVILDVLMPQMNGYEVCRRIKKTPITQDIPVIMCSAKTTEVDRYWGMKVGADAYIGKPFEQEELIQAIARLLREN</sequence>
<dbReference type="Pfam" id="PF00072">
    <property type="entry name" value="Response_reg"/>
    <property type="match status" value="1"/>
</dbReference>
<evidence type="ECO:0000256" key="4">
    <source>
        <dbReference type="ARBA" id="ARBA00023125"/>
    </source>
</evidence>
<evidence type="ECO:0000256" key="2">
    <source>
        <dbReference type="ARBA" id="ARBA00023012"/>
    </source>
</evidence>
<feature type="modified residue" description="4-aspartylphosphate" evidence="6">
    <location>
        <position position="52"/>
    </location>
</feature>
<keyword evidence="3" id="KW-0805">Transcription regulation</keyword>
<dbReference type="CDD" id="cd17574">
    <property type="entry name" value="REC_OmpR"/>
    <property type="match status" value="1"/>
</dbReference>
<feature type="domain" description="Response regulatory" evidence="7">
    <location>
        <begin position="3"/>
        <end position="119"/>
    </location>
</feature>
<dbReference type="InterPro" id="IPR001789">
    <property type="entry name" value="Sig_transdc_resp-reg_receiver"/>
</dbReference>
<proteinExistence type="predicted"/>
<dbReference type="InterPro" id="IPR011006">
    <property type="entry name" value="CheY-like_superfamily"/>
</dbReference>
<dbReference type="GO" id="GO:0000160">
    <property type="term" value="P:phosphorelay signal transduction system"/>
    <property type="evidence" value="ECO:0007669"/>
    <property type="project" value="UniProtKB-KW"/>
</dbReference>
<keyword evidence="4" id="KW-0238">DNA-binding</keyword>
<dbReference type="AlphaFoldDB" id="A0A926VK49"/>
<accession>A0A926VK49</accession>
<organism evidence="8 9">
    <name type="scientific">Aerosakkonema funiforme FACHB-1375</name>
    <dbReference type="NCBI Taxonomy" id="2949571"/>
    <lineage>
        <taxon>Bacteria</taxon>
        <taxon>Bacillati</taxon>
        <taxon>Cyanobacteriota</taxon>
        <taxon>Cyanophyceae</taxon>
        <taxon>Oscillatoriophycideae</taxon>
        <taxon>Aerosakkonematales</taxon>
        <taxon>Aerosakkonemataceae</taxon>
        <taxon>Aerosakkonema</taxon>
    </lineage>
</organism>
<gene>
    <name evidence="8" type="ORF">H6G03_30180</name>
</gene>
<dbReference type="RefSeq" id="WP_190473384.1">
    <property type="nucleotide sequence ID" value="NZ_JACJPW010000115.1"/>
</dbReference>
<keyword evidence="9" id="KW-1185">Reference proteome</keyword>
<evidence type="ECO:0000313" key="9">
    <source>
        <dbReference type="Proteomes" id="UP000641646"/>
    </source>
</evidence>
<dbReference type="Proteomes" id="UP000641646">
    <property type="component" value="Unassembled WGS sequence"/>
</dbReference>
<dbReference type="EMBL" id="JACJPW010000115">
    <property type="protein sequence ID" value="MBD2185295.1"/>
    <property type="molecule type" value="Genomic_DNA"/>
</dbReference>
<dbReference type="Gene3D" id="3.40.50.2300">
    <property type="match status" value="1"/>
</dbReference>
<dbReference type="InterPro" id="IPR050595">
    <property type="entry name" value="Bact_response_regulator"/>
</dbReference>
<keyword evidence="2" id="KW-0902">Two-component regulatory system</keyword>